<dbReference type="Pfam" id="PF11798">
    <property type="entry name" value="IMS_HHH"/>
    <property type="match status" value="1"/>
</dbReference>
<proteinExistence type="inferred from homology"/>
<dbReference type="InterPro" id="IPR024728">
    <property type="entry name" value="PolY_HhH_motif"/>
</dbReference>
<gene>
    <name evidence="3" type="ORF">ENN47_02050</name>
</gene>
<dbReference type="Gene3D" id="3.40.1170.60">
    <property type="match status" value="1"/>
</dbReference>
<dbReference type="InterPro" id="IPR043128">
    <property type="entry name" value="Rev_trsase/Diguanyl_cyclase"/>
</dbReference>
<dbReference type="InterPro" id="IPR001126">
    <property type="entry name" value="UmuC"/>
</dbReference>
<evidence type="ECO:0000256" key="1">
    <source>
        <dbReference type="ARBA" id="ARBA00010945"/>
    </source>
</evidence>
<dbReference type="Pfam" id="PF11799">
    <property type="entry name" value="IMS_C"/>
    <property type="match status" value="1"/>
</dbReference>
<dbReference type="SUPFAM" id="SSF56672">
    <property type="entry name" value="DNA/RNA polymerases"/>
    <property type="match status" value="1"/>
</dbReference>
<organism evidence="3">
    <name type="scientific">Mesotoga infera</name>
    <dbReference type="NCBI Taxonomy" id="1236046"/>
    <lineage>
        <taxon>Bacteria</taxon>
        <taxon>Thermotogati</taxon>
        <taxon>Thermotogota</taxon>
        <taxon>Thermotogae</taxon>
        <taxon>Kosmotogales</taxon>
        <taxon>Kosmotogaceae</taxon>
        <taxon>Mesotoga</taxon>
    </lineage>
</organism>
<dbReference type="Gene3D" id="1.10.150.20">
    <property type="entry name" value="5' to 3' exonuclease, C-terminal subdomain"/>
    <property type="match status" value="1"/>
</dbReference>
<comment type="caution">
    <text evidence="3">The sequence shown here is derived from an EMBL/GenBank/DDBJ whole genome shotgun (WGS) entry which is preliminary data.</text>
</comment>
<dbReference type="AlphaFoldDB" id="A0A7C1CUZ2"/>
<dbReference type="GO" id="GO:0005829">
    <property type="term" value="C:cytosol"/>
    <property type="evidence" value="ECO:0007669"/>
    <property type="project" value="TreeGrafter"/>
</dbReference>
<reference evidence="3" key="1">
    <citation type="journal article" date="2020" name="mSystems">
        <title>Genome- and Community-Level Interaction Insights into Carbon Utilization and Element Cycling Functions of Hydrothermarchaeota in Hydrothermal Sediment.</title>
        <authorList>
            <person name="Zhou Z."/>
            <person name="Liu Y."/>
            <person name="Xu W."/>
            <person name="Pan J."/>
            <person name="Luo Z.H."/>
            <person name="Li M."/>
        </authorList>
    </citation>
    <scope>NUCLEOTIDE SEQUENCE [LARGE SCALE GENOMIC DNA]</scope>
    <source>
        <strain evidence="3">SpSt-1179</strain>
    </source>
</reference>
<protein>
    <submittedName>
        <fullName evidence="3">DNA polymerase IV</fullName>
    </submittedName>
</protein>
<dbReference type="GO" id="GO:0042276">
    <property type="term" value="P:error-prone translesion synthesis"/>
    <property type="evidence" value="ECO:0007669"/>
    <property type="project" value="TreeGrafter"/>
</dbReference>
<dbReference type="GO" id="GO:0006281">
    <property type="term" value="P:DNA repair"/>
    <property type="evidence" value="ECO:0007669"/>
    <property type="project" value="InterPro"/>
</dbReference>
<dbReference type="Gene3D" id="3.30.1490.100">
    <property type="entry name" value="DNA polymerase, Y-family, little finger domain"/>
    <property type="match status" value="1"/>
</dbReference>
<dbReference type="GO" id="GO:0003887">
    <property type="term" value="F:DNA-directed DNA polymerase activity"/>
    <property type="evidence" value="ECO:0007669"/>
    <property type="project" value="InterPro"/>
</dbReference>
<sequence>MVQLSSWRVIVLKGIPYVSHIDMDAFFASIEQAANPTLKGKPIAVTGIGKRHSVVTSASYEAKRLGVRSGMAFFEALKLCPDLIAVGVQSKKYGYISKEIMKMMTSVSPRVMVASVDEAYIDLSFHTKLEESINRFISFKRDLKERFGITASVGISVNPIISKIASDYSKPNGFVVVKDGMEREFLNEIPVKDVPGIGKHTLIKLESMGYKTTGELLEGLEKSPMDLYTMFGNAFMGFLQSLTKKRFSRNEFFKEERPKSVGHSMTLSGDISDFDLIVRVTNFLAARVIYRMGRYKMEGSGVSFFFRYADRSSKAISKKLNFTISSIKDMTEITPWLISSIWNGKAVRAIGISCWALKEKKNQRQLSLFEKEKELLETVLQIENKFGEYAIFPGNILFLPEIRKLEKPSDLHYQGFCRREVSC</sequence>
<dbReference type="InterPro" id="IPR022880">
    <property type="entry name" value="DNApol_IV"/>
</dbReference>
<dbReference type="InterPro" id="IPR043502">
    <property type="entry name" value="DNA/RNA_pol_sf"/>
</dbReference>
<comment type="similarity">
    <text evidence="1">Belongs to the DNA polymerase type-Y family.</text>
</comment>
<dbReference type="GO" id="GO:0009432">
    <property type="term" value="P:SOS response"/>
    <property type="evidence" value="ECO:0007669"/>
    <property type="project" value="TreeGrafter"/>
</dbReference>
<dbReference type="Proteomes" id="UP000886198">
    <property type="component" value="Unassembled WGS sequence"/>
</dbReference>
<dbReference type="PANTHER" id="PTHR11076">
    <property type="entry name" value="DNA REPAIR POLYMERASE UMUC / TRANSFERASE FAMILY MEMBER"/>
    <property type="match status" value="1"/>
</dbReference>
<accession>A0A7C1CUZ2</accession>
<dbReference type="InterPro" id="IPR036775">
    <property type="entry name" value="DNA_pol_Y-fam_lit_finger_sf"/>
</dbReference>
<dbReference type="CDD" id="cd03586">
    <property type="entry name" value="PolY_Pol_IV_kappa"/>
    <property type="match status" value="1"/>
</dbReference>
<feature type="domain" description="UmuC" evidence="2">
    <location>
        <begin position="18"/>
        <end position="198"/>
    </location>
</feature>
<dbReference type="Pfam" id="PF00817">
    <property type="entry name" value="IMS"/>
    <property type="match status" value="1"/>
</dbReference>
<dbReference type="InterPro" id="IPR017961">
    <property type="entry name" value="DNA_pol_Y-fam_little_finger"/>
</dbReference>
<dbReference type="InterPro" id="IPR050116">
    <property type="entry name" value="DNA_polymerase-Y"/>
</dbReference>
<dbReference type="SUPFAM" id="SSF100879">
    <property type="entry name" value="Lesion bypass DNA polymerase (Y-family), little finger domain"/>
    <property type="match status" value="1"/>
</dbReference>
<dbReference type="Gene3D" id="3.30.70.270">
    <property type="match status" value="1"/>
</dbReference>
<evidence type="ECO:0000259" key="2">
    <source>
        <dbReference type="PROSITE" id="PS50173"/>
    </source>
</evidence>
<dbReference type="PROSITE" id="PS50173">
    <property type="entry name" value="UMUC"/>
    <property type="match status" value="1"/>
</dbReference>
<dbReference type="PANTHER" id="PTHR11076:SF33">
    <property type="entry name" value="DNA POLYMERASE KAPPA"/>
    <property type="match status" value="1"/>
</dbReference>
<evidence type="ECO:0000313" key="3">
    <source>
        <dbReference type="EMBL" id="HDP76970.1"/>
    </source>
</evidence>
<dbReference type="EMBL" id="DSBT01000061">
    <property type="protein sequence ID" value="HDP76970.1"/>
    <property type="molecule type" value="Genomic_DNA"/>
</dbReference>
<name>A0A7C1CUZ2_9BACT</name>
<dbReference type="GO" id="GO:0003684">
    <property type="term" value="F:damaged DNA binding"/>
    <property type="evidence" value="ECO:0007669"/>
    <property type="project" value="InterPro"/>
</dbReference>